<gene>
    <name evidence="9" type="ORF">TSA66_16975</name>
</gene>
<dbReference type="GO" id="GO:0018738">
    <property type="term" value="F:S-formylglutathione hydrolase activity"/>
    <property type="evidence" value="ECO:0007669"/>
    <property type="project" value="UniProtKB-UniRule"/>
</dbReference>
<dbReference type="Pfam" id="PF00756">
    <property type="entry name" value="Esterase"/>
    <property type="match status" value="1"/>
</dbReference>
<evidence type="ECO:0000256" key="3">
    <source>
        <dbReference type="ARBA" id="ARBA00022487"/>
    </source>
</evidence>
<proteinExistence type="inferred from homology"/>
<evidence type="ECO:0000256" key="6">
    <source>
        <dbReference type="NCBIfam" id="TIGR02821"/>
    </source>
</evidence>
<evidence type="ECO:0000256" key="2">
    <source>
        <dbReference type="ARBA" id="ARBA00012479"/>
    </source>
</evidence>
<feature type="active site" description="Charge relay system" evidence="7">
    <location>
        <position position="259"/>
    </location>
</feature>
<dbReference type="InterPro" id="IPR029058">
    <property type="entry name" value="AB_hydrolase_fold"/>
</dbReference>
<evidence type="ECO:0000313" key="10">
    <source>
        <dbReference type="Proteomes" id="UP000031572"/>
    </source>
</evidence>
<dbReference type="STRING" id="709839.TSA66_16975"/>
<keyword evidence="10" id="KW-1185">Reference proteome</keyword>
<comment type="function">
    <text evidence="8">Serine hydrolase involved in the detoxification of formaldehyde.</text>
</comment>
<dbReference type="GO" id="GO:0005829">
    <property type="term" value="C:cytosol"/>
    <property type="evidence" value="ECO:0007669"/>
    <property type="project" value="TreeGrafter"/>
</dbReference>
<dbReference type="GO" id="GO:0052689">
    <property type="term" value="F:carboxylic ester hydrolase activity"/>
    <property type="evidence" value="ECO:0007669"/>
    <property type="project" value="UniProtKB-KW"/>
</dbReference>
<comment type="similarity">
    <text evidence="1 8">Belongs to the esterase D family.</text>
</comment>
<dbReference type="InterPro" id="IPR000801">
    <property type="entry name" value="Esterase-like"/>
</dbReference>
<keyword evidence="4 8" id="KW-0378">Hydrolase</keyword>
<dbReference type="Proteomes" id="UP000031572">
    <property type="component" value="Unassembled WGS sequence"/>
</dbReference>
<dbReference type="EMBL" id="JWJG01000028">
    <property type="protein sequence ID" value="KIF82106.1"/>
    <property type="molecule type" value="Genomic_DNA"/>
</dbReference>
<evidence type="ECO:0000256" key="7">
    <source>
        <dbReference type="PIRSR" id="PIRSR614186-1"/>
    </source>
</evidence>
<dbReference type="EC" id="3.1.2.12" evidence="2 6"/>
<dbReference type="RefSeq" id="WP_040040782.1">
    <property type="nucleotide sequence ID" value="NZ_JWJG01000028.1"/>
</dbReference>
<dbReference type="AlphaFoldDB" id="A0A0C2BVQ4"/>
<dbReference type="PANTHER" id="PTHR10061">
    <property type="entry name" value="S-FORMYLGLUTATHIONE HYDROLASE"/>
    <property type="match status" value="1"/>
</dbReference>
<dbReference type="FunFam" id="3.40.50.1820:FF:000002">
    <property type="entry name" value="S-formylglutathione hydrolase"/>
    <property type="match status" value="1"/>
</dbReference>
<reference evidence="9 10" key="1">
    <citation type="submission" date="2014-12" db="EMBL/GenBank/DDBJ databases">
        <title>Denitrispirillum autotrophicum gen. nov., sp. nov., Denitrifying, Facultatively Autotrophic Bacteria Isolated from Rice Paddy Soil.</title>
        <authorList>
            <person name="Ishii S."/>
            <person name="Ashida N."/>
            <person name="Ohno H."/>
            <person name="Otsuka S."/>
            <person name="Yokota A."/>
            <person name="Senoo K."/>
        </authorList>
    </citation>
    <scope>NUCLEOTIDE SEQUENCE [LARGE SCALE GENOMIC DNA]</scope>
    <source>
        <strain evidence="9 10">TSA66</strain>
    </source>
</reference>
<dbReference type="GO" id="GO:0046294">
    <property type="term" value="P:formaldehyde catabolic process"/>
    <property type="evidence" value="ECO:0007669"/>
    <property type="project" value="InterPro"/>
</dbReference>
<name>A0A0C2BVQ4_9BURK</name>
<evidence type="ECO:0000256" key="1">
    <source>
        <dbReference type="ARBA" id="ARBA00005622"/>
    </source>
</evidence>
<evidence type="ECO:0000313" key="9">
    <source>
        <dbReference type="EMBL" id="KIF82106.1"/>
    </source>
</evidence>
<accession>A0A0C2BVQ4</accession>
<dbReference type="NCBIfam" id="TIGR02821">
    <property type="entry name" value="fghA_ester_D"/>
    <property type="match status" value="1"/>
</dbReference>
<sequence length="281" mass="31580">MLEVLREHRAFGGVQAFYRHDSEKIGLPMQFSVFHPPGEKSQMVPVLFYLAGLTCNEETFMIKAGAQRLATQYGIMLVAPDTSPRNTGVAGADGDWQLGHGAGFYLDATEPPWSAHFKMESYVAIELRDLILREFNADEQKVGIFGHSMGGHGALLLALRHPDRFRSVSAFAPISSPMRCPWGHKAFSNYLGDRMQAWQEHDASELMKKRNTPFPEGILIDQGLGDEFLKDQLLPLAFEQACLQANQPLTLRLHEGYDHSYYFIASFIEDHLAFHRKILGG</sequence>
<feature type="active site" description="Charge relay system" evidence="7">
    <location>
        <position position="226"/>
    </location>
</feature>
<dbReference type="InterPro" id="IPR014186">
    <property type="entry name" value="S-formylglutathione_hydrol"/>
</dbReference>
<dbReference type="OrthoDB" id="9782200at2"/>
<dbReference type="SUPFAM" id="SSF53474">
    <property type="entry name" value="alpha/beta-Hydrolases"/>
    <property type="match status" value="1"/>
</dbReference>
<dbReference type="PANTHER" id="PTHR10061:SF0">
    <property type="entry name" value="S-FORMYLGLUTATHIONE HYDROLASE"/>
    <property type="match status" value="1"/>
</dbReference>
<evidence type="ECO:0000256" key="5">
    <source>
        <dbReference type="ARBA" id="ARBA00047590"/>
    </source>
</evidence>
<comment type="caution">
    <text evidence="9">The sequence shown here is derived from an EMBL/GenBank/DDBJ whole genome shotgun (WGS) entry which is preliminary data.</text>
</comment>
<evidence type="ECO:0000256" key="4">
    <source>
        <dbReference type="ARBA" id="ARBA00022801"/>
    </source>
</evidence>
<evidence type="ECO:0000256" key="8">
    <source>
        <dbReference type="RuleBase" id="RU363068"/>
    </source>
</evidence>
<organism evidence="9 10">
    <name type="scientific">Noviherbaspirillum autotrophicum</name>
    <dbReference type="NCBI Taxonomy" id="709839"/>
    <lineage>
        <taxon>Bacteria</taxon>
        <taxon>Pseudomonadati</taxon>
        <taxon>Pseudomonadota</taxon>
        <taxon>Betaproteobacteria</taxon>
        <taxon>Burkholderiales</taxon>
        <taxon>Oxalobacteraceae</taxon>
        <taxon>Noviherbaspirillum</taxon>
    </lineage>
</organism>
<comment type="catalytic activity">
    <reaction evidence="5 8">
        <text>S-formylglutathione + H2O = formate + glutathione + H(+)</text>
        <dbReference type="Rhea" id="RHEA:14961"/>
        <dbReference type="ChEBI" id="CHEBI:15377"/>
        <dbReference type="ChEBI" id="CHEBI:15378"/>
        <dbReference type="ChEBI" id="CHEBI:15740"/>
        <dbReference type="ChEBI" id="CHEBI:57688"/>
        <dbReference type="ChEBI" id="CHEBI:57925"/>
        <dbReference type="EC" id="3.1.2.12"/>
    </reaction>
</comment>
<feature type="active site" description="Charge relay system" evidence="7">
    <location>
        <position position="148"/>
    </location>
</feature>
<protein>
    <recommendedName>
        <fullName evidence="2 6">S-formylglutathione hydrolase</fullName>
        <ecNumber evidence="2 6">3.1.2.12</ecNumber>
    </recommendedName>
</protein>
<dbReference type="Gene3D" id="3.40.50.1820">
    <property type="entry name" value="alpha/beta hydrolase"/>
    <property type="match status" value="1"/>
</dbReference>
<keyword evidence="3 8" id="KW-0719">Serine esterase</keyword>